<dbReference type="InterPro" id="IPR036390">
    <property type="entry name" value="WH_DNA-bd_sf"/>
</dbReference>
<reference evidence="13 14" key="1">
    <citation type="journal article" date="2019" name="Genome Biol. Evol.">
        <title>Insights into the evolution of the New World diploid cottons (Gossypium, subgenus Houzingenia) based on genome sequencing.</title>
        <authorList>
            <person name="Grover C.E."/>
            <person name="Arick M.A. 2nd"/>
            <person name="Thrash A."/>
            <person name="Conover J.L."/>
            <person name="Sanders W.S."/>
            <person name="Peterson D.G."/>
            <person name="Frelichowski J.E."/>
            <person name="Scheffler J.A."/>
            <person name="Scheffler B.E."/>
            <person name="Wendel J.F."/>
        </authorList>
    </citation>
    <scope>NUCLEOTIDE SEQUENCE [LARGE SCALE GENOMIC DNA]</scope>
    <source>
        <strain evidence="13">57</strain>
        <tissue evidence="13">Leaf</tissue>
    </source>
</reference>
<protein>
    <recommendedName>
        <fullName evidence="12">HSF-type DNA-binding domain-containing protein</fullName>
    </recommendedName>
</protein>
<organism evidence="13 14">
    <name type="scientific">Gossypium klotzschianum</name>
    <dbReference type="NCBI Taxonomy" id="34286"/>
    <lineage>
        <taxon>Eukaryota</taxon>
        <taxon>Viridiplantae</taxon>
        <taxon>Streptophyta</taxon>
        <taxon>Embryophyta</taxon>
        <taxon>Tracheophyta</taxon>
        <taxon>Spermatophyta</taxon>
        <taxon>Magnoliopsida</taxon>
        <taxon>eudicotyledons</taxon>
        <taxon>Gunneridae</taxon>
        <taxon>Pentapetalae</taxon>
        <taxon>rosids</taxon>
        <taxon>malvids</taxon>
        <taxon>Malvales</taxon>
        <taxon>Malvaceae</taxon>
        <taxon>Malvoideae</taxon>
        <taxon>Gossypium</taxon>
    </lineage>
</organism>
<comment type="subunit">
    <text evidence="2">Homotrimer.</text>
</comment>
<evidence type="ECO:0000256" key="6">
    <source>
        <dbReference type="ARBA" id="ARBA00023125"/>
    </source>
</evidence>
<keyword evidence="10" id="KW-0175">Coiled coil</keyword>
<evidence type="ECO:0000256" key="9">
    <source>
        <dbReference type="RuleBase" id="RU004020"/>
    </source>
</evidence>
<dbReference type="EMBL" id="JABFAB010000004">
    <property type="protein sequence ID" value="MBA0646664.1"/>
    <property type="molecule type" value="Genomic_DNA"/>
</dbReference>
<accession>A0A7J8U8S7</accession>
<feature type="domain" description="HSF-type DNA-binding" evidence="12">
    <location>
        <begin position="24"/>
        <end position="130"/>
    </location>
</feature>
<dbReference type="InterPro" id="IPR036388">
    <property type="entry name" value="WH-like_DNA-bd_sf"/>
</dbReference>
<keyword evidence="6" id="KW-0238">DNA-binding</keyword>
<comment type="similarity">
    <text evidence="9">Belongs to the HSF family.</text>
</comment>
<keyword evidence="7" id="KW-0804">Transcription</keyword>
<evidence type="ECO:0000256" key="10">
    <source>
        <dbReference type="SAM" id="Coils"/>
    </source>
</evidence>
<dbReference type="InterPro" id="IPR000232">
    <property type="entry name" value="HSF_DNA-bd"/>
</dbReference>
<evidence type="ECO:0000256" key="5">
    <source>
        <dbReference type="ARBA" id="ARBA00023016"/>
    </source>
</evidence>
<dbReference type="Gene3D" id="1.10.10.10">
    <property type="entry name" value="Winged helix-like DNA-binding domain superfamily/Winged helix DNA-binding domain"/>
    <property type="match status" value="1"/>
</dbReference>
<dbReference type="GO" id="GO:0003700">
    <property type="term" value="F:DNA-binding transcription factor activity"/>
    <property type="evidence" value="ECO:0007669"/>
    <property type="project" value="InterPro"/>
</dbReference>
<comment type="subcellular location">
    <subcellularLocation>
        <location evidence="1">Nucleus</location>
    </subcellularLocation>
</comment>
<evidence type="ECO:0000256" key="8">
    <source>
        <dbReference type="ARBA" id="ARBA00023242"/>
    </source>
</evidence>
<evidence type="ECO:0000259" key="12">
    <source>
        <dbReference type="SMART" id="SM00415"/>
    </source>
</evidence>
<dbReference type="PANTHER" id="PTHR10015">
    <property type="entry name" value="HEAT SHOCK TRANSCRIPTION FACTOR"/>
    <property type="match status" value="1"/>
</dbReference>
<name>A0A7J8U8S7_9ROSI</name>
<keyword evidence="4" id="KW-0805">Transcription regulation</keyword>
<dbReference type="GO" id="GO:0000978">
    <property type="term" value="F:RNA polymerase II cis-regulatory region sequence-specific DNA binding"/>
    <property type="evidence" value="ECO:0007669"/>
    <property type="project" value="TreeGrafter"/>
</dbReference>
<sequence length="324" mass="36053">MASLPADQPSESTASGAADSQRSLPTPFLTKTYQLVDDPSVNDMISWNEDGSTFIVWRPAEFARDLLPKYFKHNNFSSFVRQLNTYVSGKKCRFEYYNYYQSKVVPDRWEFANDCFRRGEKGLLRDIQRRKMTPTTTAPAATVTVAAIPCKVSPSNSGDEQVISSNSPPVATVLHRTTSSTTPELLEENERLRKENMQLNHELTQLKGLCNNILTLMTNYASGQSENNSNSAEGKALDLLPAKNSGTKAGGVGPKEAVDMEEDVTPKLFGVSIGMKRVRREDSVEEQNNNQEQQQEIECEPGVKAEPLDGKSDDQDSSWLELGK</sequence>
<proteinExistence type="inferred from homology"/>
<evidence type="ECO:0000256" key="11">
    <source>
        <dbReference type="SAM" id="MobiDB-lite"/>
    </source>
</evidence>
<feature type="compositionally biased region" description="Basic and acidic residues" evidence="11">
    <location>
        <begin position="301"/>
        <end position="314"/>
    </location>
</feature>
<keyword evidence="14" id="KW-1185">Reference proteome</keyword>
<keyword evidence="3" id="KW-0597">Phosphoprotein</keyword>
<dbReference type="SMART" id="SM00415">
    <property type="entry name" value="HSF"/>
    <property type="match status" value="1"/>
</dbReference>
<keyword evidence="5" id="KW-0346">Stress response</keyword>
<dbReference type="PRINTS" id="PR00056">
    <property type="entry name" value="HSFDOMAIN"/>
</dbReference>
<dbReference type="OrthoDB" id="60033at2759"/>
<dbReference type="Pfam" id="PF00447">
    <property type="entry name" value="HSF_DNA-bind"/>
    <property type="match status" value="1"/>
</dbReference>
<evidence type="ECO:0000313" key="14">
    <source>
        <dbReference type="Proteomes" id="UP000593573"/>
    </source>
</evidence>
<comment type="caution">
    <text evidence="13">The sequence shown here is derived from an EMBL/GenBank/DDBJ whole genome shotgun (WGS) entry which is preliminary data.</text>
</comment>
<feature type="region of interest" description="Disordered" evidence="11">
    <location>
        <begin position="1"/>
        <end position="23"/>
    </location>
</feature>
<dbReference type="FunFam" id="1.10.10.10:FF:000037">
    <property type="entry name" value="Heat stress transcription factor B-4"/>
    <property type="match status" value="1"/>
</dbReference>
<dbReference type="Proteomes" id="UP000593573">
    <property type="component" value="Unassembled WGS sequence"/>
</dbReference>
<evidence type="ECO:0000256" key="3">
    <source>
        <dbReference type="ARBA" id="ARBA00022553"/>
    </source>
</evidence>
<feature type="region of interest" description="Disordered" evidence="11">
    <location>
        <begin position="275"/>
        <end position="324"/>
    </location>
</feature>
<dbReference type="PANTHER" id="PTHR10015:SF169">
    <property type="entry name" value="HEAT STRESS TRANSCRIPTION FACTOR B-2B"/>
    <property type="match status" value="1"/>
</dbReference>
<evidence type="ECO:0000256" key="1">
    <source>
        <dbReference type="ARBA" id="ARBA00004123"/>
    </source>
</evidence>
<evidence type="ECO:0000256" key="2">
    <source>
        <dbReference type="ARBA" id="ARBA00011233"/>
    </source>
</evidence>
<dbReference type="AlphaFoldDB" id="A0A7J8U8S7"/>
<evidence type="ECO:0000256" key="4">
    <source>
        <dbReference type="ARBA" id="ARBA00023015"/>
    </source>
</evidence>
<gene>
    <name evidence="13" type="ORF">Goklo_014611</name>
</gene>
<evidence type="ECO:0000313" key="13">
    <source>
        <dbReference type="EMBL" id="MBA0646664.1"/>
    </source>
</evidence>
<dbReference type="GO" id="GO:0005634">
    <property type="term" value="C:nucleus"/>
    <property type="evidence" value="ECO:0007669"/>
    <property type="project" value="UniProtKB-SubCell"/>
</dbReference>
<feature type="compositionally biased region" description="Low complexity" evidence="11">
    <location>
        <begin position="286"/>
        <end position="296"/>
    </location>
</feature>
<dbReference type="GO" id="GO:0006357">
    <property type="term" value="P:regulation of transcription by RNA polymerase II"/>
    <property type="evidence" value="ECO:0007669"/>
    <property type="project" value="TreeGrafter"/>
</dbReference>
<feature type="compositionally biased region" description="Polar residues" evidence="11">
    <location>
        <begin position="9"/>
        <end position="23"/>
    </location>
</feature>
<keyword evidence="8" id="KW-0539">Nucleus</keyword>
<dbReference type="SUPFAM" id="SSF46785">
    <property type="entry name" value="Winged helix' DNA-binding domain"/>
    <property type="match status" value="1"/>
</dbReference>
<feature type="coiled-coil region" evidence="10">
    <location>
        <begin position="182"/>
        <end position="209"/>
    </location>
</feature>
<evidence type="ECO:0000256" key="7">
    <source>
        <dbReference type="ARBA" id="ARBA00023163"/>
    </source>
</evidence>